<dbReference type="Gene3D" id="3.10.330.20">
    <property type="match status" value="1"/>
</dbReference>
<dbReference type="GO" id="GO:0160107">
    <property type="term" value="F:tRNA (adenine(58)-N1)-methyltransferase activity"/>
    <property type="evidence" value="ECO:0007669"/>
    <property type="project" value="UniProtKB-EC"/>
</dbReference>
<dbReference type="CTD" id="108716504"/>
<evidence type="ECO:0000256" key="2">
    <source>
        <dbReference type="ARBA" id="ARBA00022603"/>
    </source>
</evidence>
<dbReference type="FunFam" id="3.10.330.20:FF:000003">
    <property type="entry name" value="tRNA (Adenine(58)-N(1))-methyltransferase, mitochondrial isoform X1"/>
    <property type="match status" value="1"/>
</dbReference>
<feature type="compositionally biased region" description="Polar residues" evidence="7">
    <location>
        <begin position="57"/>
        <end position="71"/>
    </location>
</feature>
<dbReference type="GO" id="GO:0005739">
    <property type="term" value="C:mitochondrion"/>
    <property type="evidence" value="ECO:0000318"/>
    <property type="project" value="GO_Central"/>
</dbReference>
<dbReference type="SUPFAM" id="SSF53335">
    <property type="entry name" value="S-adenosyl-L-methionine-dependent methyltransferases"/>
    <property type="match status" value="1"/>
</dbReference>
<evidence type="ECO:0000256" key="4">
    <source>
        <dbReference type="ARBA" id="ARBA00022691"/>
    </source>
</evidence>
<feature type="domain" description="TR61B FKBP-like" evidence="9">
    <location>
        <begin position="229"/>
        <end position="282"/>
    </location>
</feature>
<dbReference type="InterPro" id="IPR029063">
    <property type="entry name" value="SAM-dependent_MTases_sf"/>
</dbReference>
<evidence type="ECO:0000256" key="6">
    <source>
        <dbReference type="ARBA" id="ARBA00048481"/>
    </source>
</evidence>
<keyword evidence="4" id="KW-0949">S-adenosyl-L-methionine</keyword>
<evidence type="ECO:0000259" key="9">
    <source>
        <dbReference type="Pfam" id="PF21985"/>
    </source>
</evidence>
<sequence>MLQRCVGRVPSLCHAVSSCRVSASGCQAATRLSAGLTCRHHVQHFACYPGTPGAGDPNNNTDSTGDGTLDNTPALDISPSNDQIQTRSERGRRAWGRSLSPLDRLSQMIPPQFISQEIQDLRSAGGTSLQEELVSTPSLQEEPVSTPSLQEEPVSTPSLQEESVSTPSLQEESVSTPSLQEESVSTPSLQEESVSTPSLQEEPVFTPSLQGEPSRLDPPPPLGTAFIPGELAIAEFKRRHYTEFKKMFTLTDSGKLNSNWGVIGHNEIVGKLPGQRLRTSRGFELLLKRPSLTEYILLMKRGPTISYPKDIAEMMMMMDVSPGNVVLEAGSGSGGLTLFLSRAVGLEGRVYSFEVRADHHAIAKKNVRKWKSSWDIQSSHPWPENVHFINQDLSAALPDMGSVAFDAVALDMLNPQVALPAILQNLKQGGVCAVYVANITQVIDLLEGIRSCQLSLLCEKIKEISVKDWLVAPAVRKDGTISQRVEPQWNTESDVELHHEELNADTEELSNAVKPFGQVPYIARPLPWQSGHTAFLVQLRKIRAAPNCTEPEDSS</sequence>
<organism evidence="10 11">
    <name type="scientific">Xenopus laevis</name>
    <name type="common">African clawed frog</name>
    <dbReference type="NCBI Taxonomy" id="8355"/>
    <lineage>
        <taxon>Eukaryota</taxon>
        <taxon>Metazoa</taxon>
        <taxon>Chordata</taxon>
        <taxon>Craniata</taxon>
        <taxon>Vertebrata</taxon>
        <taxon>Euteleostomi</taxon>
        <taxon>Amphibia</taxon>
        <taxon>Batrachia</taxon>
        <taxon>Anura</taxon>
        <taxon>Pipoidea</taxon>
        <taxon>Pipidae</taxon>
        <taxon>Xenopodinae</taxon>
        <taxon>Xenopus</taxon>
        <taxon>Xenopus</taxon>
    </lineage>
</organism>
<dbReference type="PROSITE" id="PS51257">
    <property type="entry name" value="PROKAR_LIPOPROTEIN"/>
    <property type="match status" value="1"/>
</dbReference>
<dbReference type="AGR" id="Xenbase:XB-GENE-6486941"/>
<feature type="compositionally biased region" description="Polar residues" evidence="7">
    <location>
        <begin position="125"/>
        <end position="199"/>
    </location>
</feature>
<dbReference type="GeneID" id="108716504"/>
<dbReference type="InterPro" id="IPR049470">
    <property type="entry name" value="TRM61_C"/>
</dbReference>
<evidence type="ECO:0000256" key="3">
    <source>
        <dbReference type="ARBA" id="ARBA00022679"/>
    </source>
</evidence>
<dbReference type="PaxDb" id="8355-A0A1L8G6N7"/>
<evidence type="ECO:0000256" key="5">
    <source>
        <dbReference type="ARBA" id="ARBA00022694"/>
    </source>
</evidence>
<dbReference type="STRING" id="8355.A0A1L8G6N7"/>
<keyword evidence="2" id="KW-0489">Methyltransferase</keyword>
<dbReference type="GO" id="GO:0031515">
    <property type="term" value="C:tRNA (m1A) methyltransferase complex"/>
    <property type="evidence" value="ECO:0000318"/>
    <property type="project" value="GO_Central"/>
</dbReference>
<dbReference type="EC" id="2.1.1.220" evidence="1"/>
<evidence type="ECO:0000313" key="11">
    <source>
        <dbReference type="RefSeq" id="XP_018118177.1"/>
    </source>
</evidence>
<dbReference type="CDD" id="cd02440">
    <property type="entry name" value="AdoMet_MTases"/>
    <property type="match status" value="1"/>
</dbReference>
<dbReference type="PROSITE" id="PS51620">
    <property type="entry name" value="SAM_TRM61"/>
    <property type="match status" value="1"/>
</dbReference>
<evidence type="ECO:0000313" key="10">
    <source>
        <dbReference type="Proteomes" id="UP000186698"/>
    </source>
</evidence>
<name>A0A1L8G6N7_XENLA</name>
<dbReference type="RefSeq" id="XP_018118177.1">
    <property type="nucleotide sequence ID" value="XM_018262688.2"/>
</dbReference>
<dbReference type="Xenbase" id="XB-GENE-6486941">
    <property type="gene designation" value="trmt61b.L"/>
</dbReference>
<feature type="domain" description="tRNA (adenine(58)-N(1))-methyltransferase catalytic subunit TRM61 C-terminal" evidence="8">
    <location>
        <begin position="304"/>
        <end position="537"/>
    </location>
</feature>
<evidence type="ECO:0000259" key="8">
    <source>
        <dbReference type="Pfam" id="PF08704"/>
    </source>
</evidence>
<dbReference type="PANTHER" id="PTHR12133">
    <property type="entry name" value="TRNA (ADENINE(58)-N(1))-METHYLTRANSFERASE"/>
    <property type="match status" value="1"/>
</dbReference>
<dbReference type="OMA" id="MWILDER"/>
<feature type="region of interest" description="Disordered" evidence="7">
    <location>
        <begin position="56"/>
        <end position="99"/>
    </location>
</feature>
<accession>A0A1L8G6N7</accession>
<dbReference type="PANTHER" id="PTHR12133:SF1">
    <property type="entry name" value="TRNA (ADENINE(58)-N(1))-METHYLTRANSFERASE, MITOCHONDRIAL"/>
    <property type="match status" value="1"/>
</dbReference>
<protein>
    <recommendedName>
        <fullName evidence="1">tRNA (adenine(58)-N(1))-methyltransferase</fullName>
        <ecNumber evidence="1">2.1.1.220</ecNumber>
    </recommendedName>
</protein>
<dbReference type="Gene3D" id="3.40.50.150">
    <property type="entry name" value="Vaccinia Virus protein VP39"/>
    <property type="match status" value="1"/>
</dbReference>
<keyword evidence="3" id="KW-0808">Transferase</keyword>
<keyword evidence="5" id="KW-0819">tRNA processing</keyword>
<dbReference type="InterPro" id="IPR014816">
    <property type="entry name" value="tRNA_MeTrfase_Gcd14"/>
</dbReference>
<evidence type="ECO:0000256" key="7">
    <source>
        <dbReference type="SAM" id="MobiDB-lite"/>
    </source>
</evidence>
<proteinExistence type="predicted"/>
<keyword evidence="10" id="KW-1185">Reference proteome</keyword>
<comment type="catalytic activity">
    <reaction evidence="6">
        <text>an adenosine in mRNA + S-adenosyl-L-methionine = an N(1)-methyladenosine in mRNA + S-adenosyl-L-homocysteine + H(+)</text>
        <dbReference type="Rhea" id="RHEA:55392"/>
        <dbReference type="Rhea" id="RHEA-COMP:12414"/>
        <dbReference type="Rhea" id="RHEA-COMP:12415"/>
        <dbReference type="ChEBI" id="CHEBI:15378"/>
        <dbReference type="ChEBI" id="CHEBI:57856"/>
        <dbReference type="ChEBI" id="CHEBI:59789"/>
        <dbReference type="ChEBI" id="CHEBI:74411"/>
        <dbReference type="ChEBI" id="CHEBI:74491"/>
    </reaction>
</comment>
<dbReference type="OrthoDB" id="5585464at2759"/>
<dbReference type="Bgee" id="108716504">
    <property type="expression patterns" value="Expressed in oocyte and 20 other cell types or tissues"/>
</dbReference>
<dbReference type="KEGG" id="xla:108716504"/>
<feature type="region of interest" description="Disordered" evidence="7">
    <location>
        <begin position="123"/>
        <end position="214"/>
    </location>
</feature>
<evidence type="ECO:0000313" key="12">
    <source>
        <dbReference type="Xenbase" id="XB-GENE-6486941"/>
    </source>
</evidence>
<dbReference type="Pfam" id="PF21985">
    <property type="entry name" value="TR61B_FKBP-like"/>
    <property type="match status" value="1"/>
</dbReference>
<dbReference type="GO" id="GO:0030488">
    <property type="term" value="P:tRNA methylation"/>
    <property type="evidence" value="ECO:0000318"/>
    <property type="project" value="GO_Central"/>
</dbReference>
<dbReference type="FunFam" id="3.40.50.150:FF:000181">
    <property type="entry name" value="tRNA (Adenine(58)-N(1))-methyltransferase, mitochondrial isoform X4"/>
    <property type="match status" value="1"/>
</dbReference>
<gene>
    <name evidence="11 12" type="primary">trmt61b.L</name>
</gene>
<dbReference type="AlphaFoldDB" id="A0A1L8G6N7"/>
<dbReference type="Pfam" id="PF08704">
    <property type="entry name" value="GCD14"/>
    <property type="match status" value="1"/>
</dbReference>
<dbReference type="Proteomes" id="UP000186698">
    <property type="component" value="Chromosome 5L"/>
</dbReference>
<dbReference type="InterPro" id="IPR054151">
    <property type="entry name" value="TR61B_FKBP-like"/>
</dbReference>
<evidence type="ECO:0000256" key="1">
    <source>
        <dbReference type="ARBA" id="ARBA00012796"/>
    </source>
</evidence>
<reference evidence="11" key="1">
    <citation type="submission" date="2025-08" db="UniProtKB">
        <authorList>
            <consortium name="RefSeq"/>
        </authorList>
    </citation>
    <scope>IDENTIFICATION</scope>
    <source>
        <strain evidence="11">J_2021</strain>
        <tissue evidence="11">Erythrocytes</tissue>
    </source>
</reference>